<name>A0ABS0F5G5_9BACL</name>
<reference evidence="8 9" key="1">
    <citation type="submission" date="2020-11" db="EMBL/GenBank/DDBJ databases">
        <title>Genomic insight of Alicyclobacillus mali FL 18 reveals a new arsenic-resistant strain, with potential in environmental biotechnology.</title>
        <authorList>
            <person name="Fiorentino G."/>
            <person name="Gallo G."/>
            <person name="Aulitto M."/>
        </authorList>
    </citation>
    <scope>NUCLEOTIDE SEQUENCE [LARGE SCALE GENOMIC DNA]</scope>
    <source>
        <strain evidence="8 9">FL 18</strain>
    </source>
</reference>
<dbReference type="Gene3D" id="3.30.390.10">
    <property type="entry name" value="Enolase-like, N-terminal domain"/>
    <property type="match status" value="1"/>
</dbReference>
<dbReference type="SMART" id="SM00922">
    <property type="entry name" value="MR_MLE"/>
    <property type="match status" value="1"/>
</dbReference>
<keyword evidence="2" id="KW-0479">Metal-binding</keyword>
<comment type="caution">
    <text evidence="8">The sequence shown here is derived from an EMBL/GenBank/DDBJ whole genome shotgun (WGS) entry which is preliminary data.</text>
</comment>
<dbReference type="SFLD" id="SFLDG00180">
    <property type="entry name" value="muconate_cycloisomerase"/>
    <property type="match status" value="1"/>
</dbReference>
<dbReference type="Proteomes" id="UP000642910">
    <property type="component" value="Unassembled WGS sequence"/>
</dbReference>
<dbReference type="NCBIfam" id="TIGR01928">
    <property type="entry name" value="menC_lowGC_arch"/>
    <property type="match status" value="1"/>
</dbReference>
<dbReference type="InterPro" id="IPR013341">
    <property type="entry name" value="Mandelate_racemase_N_dom"/>
</dbReference>
<protein>
    <recommendedName>
        <fullName evidence="5 6">o-succinylbenzoate synthase</fullName>
        <ecNumber evidence="5 6">4.2.1.113</ecNumber>
    </recommendedName>
</protein>
<dbReference type="SUPFAM" id="SSF51604">
    <property type="entry name" value="Enolase C-terminal domain-like"/>
    <property type="match status" value="1"/>
</dbReference>
<evidence type="ECO:0000256" key="3">
    <source>
        <dbReference type="ARBA" id="ARBA00022842"/>
    </source>
</evidence>
<keyword evidence="4 8" id="KW-0456">Lyase</keyword>
<dbReference type="Pfam" id="PF02746">
    <property type="entry name" value="MR_MLE_N"/>
    <property type="match status" value="1"/>
</dbReference>
<dbReference type="InterPro" id="IPR010197">
    <property type="entry name" value="OSBS/NAAAR"/>
</dbReference>
<dbReference type="PANTHER" id="PTHR48073">
    <property type="entry name" value="O-SUCCINYLBENZOATE SYNTHASE-RELATED"/>
    <property type="match status" value="1"/>
</dbReference>
<dbReference type="InterPro" id="IPR013342">
    <property type="entry name" value="Mandelate_racemase_C"/>
</dbReference>
<accession>A0ABS0F5G5</accession>
<feature type="domain" description="Mandelate racemase/muconate lactonizing enzyme C-terminal" evidence="7">
    <location>
        <begin position="147"/>
        <end position="239"/>
    </location>
</feature>
<evidence type="ECO:0000313" key="9">
    <source>
        <dbReference type="Proteomes" id="UP000642910"/>
    </source>
</evidence>
<keyword evidence="9" id="KW-1185">Reference proteome</keyword>
<dbReference type="SUPFAM" id="SSF54826">
    <property type="entry name" value="Enolase N-terminal domain-like"/>
    <property type="match status" value="1"/>
</dbReference>
<evidence type="ECO:0000256" key="6">
    <source>
        <dbReference type="NCBIfam" id="TIGR01928"/>
    </source>
</evidence>
<proteinExistence type="predicted"/>
<keyword evidence="3" id="KW-0460">Magnesium</keyword>
<evidence type="ECO:0000259" key="7">
    <source>
        <dbReference type="SMART" id="SM00922"/>
    </source>
</evidence>
<evidence type="ECO:0000256" key="4">
    <source>
        <dbReference type="ARBA" id="ARBA00023239"/>
    </source>
</evidence>
<dbReference type="InterPro" id="IPR036849">
    <property type="entry name" value="Enolase-like_C_sf"/>
</dbReference>
<dbReference type="EC" id="4.2.1.113" evidence="5 6"/>
<evidence type="ECO:0000256" key="1">
    <source>
        <dbReference type="ARBA" id="ARBA00001968"/>
    </source>
</evidence>
<evidence type="ECO:0000313" key="8">
    <source>
        <dbReference type="EMBL" id="MBF8378550.1"/>
    </source>
</evidence>
<gene>
    <name evidence="8" type="primary">menC</name>
    <name evidence="8" type="ORF">IW967_11865</name>
</gene>
<dbReference type="GO" id="GO:0043748">
    <property type="term" value="F:O-succinylbenzoate synthase activity"/>
    <property type="evidence" value="ECO:0007669"/>
    <property type="project" value="UniProtKB-EC"/>
</dbReference>
<sequence length="377" mass="41816">MLRTCTLYRLSLPLRLPMRTAHGDIRDKQAILVQLKDDEGIEGWAECVALAEPTYTEECADSAWTVLVHHLLPRMARWLRAVGEDVDPRNACEAFRDVRGNRMSVAALEMAIWDWQAARKGQPLIELLGGGRDRVDVGVTLGMSESLDALIQSVETAVEQGFRRVKLKIEPGHDLAPLQAIRHRYPDLAIAADANGSYRAEHAHILQQLDVYNLEFIEQPLAEDDWFDLAELQATLRTPICLDESIRSVSELRLAARLGAARTLNVKPGRLGGFAATLQILAAAHEAGIATWVGGMYETGVGRLHGLMAASLPSMNHETDLGPSSRYFERDLLKEPIVFAEPGVIQVPRCCGVADWVDREAVRRFSTAIWSADLRTL</sequence>
<dbReference type="InterPro" id="IPR029065">
    <property type="entry name" value="Enolase_C-like"/>
</dbReference>
<evidence type="ECO:0000256" key="2">
    <source>
        <dbReference type="ARBA" id="ARBA00022723"/>
    </source>
</evidence>
<dbReference type="RefSeq" id="WP_195868004.1">
    <property type="nucleotide sequence ID" value="NZ_JADPKZ010000045.1"/>
</dbReference>
<organism evidence="8 9">
    <name type="scientific">Alicyclobacillus mali</name>
    <name type="common">ex Roth et al. 2021</name>
    <dbReference type="NCBI Taxonomy" id="1123961"/>
    <lineage>
        <taxon>Bacteria</taxon>
        <taxon>Bacillati</taxon>
        <taxon>Bacillota</taxon>
        <taxon>Bacilli</taxon>
        <taxon>Bacillales</taxon>
        <taxon>Alicyclobacillaceae</taxon>
        <taxon>Alicyclobacillus</taxon>
    </lineage>
</organism>
<dbReference type="Pfam" id="PF13378">
    <property type="entry name" value="MR_MLE_C"/>
    <property type="match status" value="1"/>
</dbReference>
<evidence type="ECO:0000256" key="5">
    <source>
        <dbReference type="ARBA" id="ARBA00029491"/>
    </source>
</evidence>
<dbReference type="EMBL" id="JADPKZ010000045">
    <property type="protein sequence ID" value="MBF8378550.1"/>
    <property type="molecule type" value="Genomic_DNA"/>
</dbReference>
<dbReference type="PANTHER" id="PTHR48073:SF5">
    <property type="entry name" value="O-SUCCINYLBENZOATE SYNTHASE"/>
    <property type="match status" value="1"/>
</dbReference>
<comment type="cofactor">
    <cofactor evidence="1">
        <name>a divalent metal cation</name>
        <dbReference type="ChEBI" id="CHEBI:60240"/>
    </cofactor>
</comment>
<dbReference type="SFLD" id="SFLDS00001">
    <property type="entry name" value="Enolase"/>
    <property type="match status" value="1"/>
</dbReference>
<dbReference type="InterPro" id="IPR029017">
    <property type="entry name" value="Enolase-like_N"/>
</dbReference>
<dbReference type="SFLD" id="SFLDF00009">
    <property type="entry name" value="o-succinylbenzoate_synthase"/>
    <property type="match status" value="1"/>
</dbReference>
<dbReference type="Gene3D" id="3.20.20.120">
    <property type="entry name" value="Enolase-like C-terminal domain"/>
    <property type="match status" value="1"/>
</dbReference>